<dbReference type="InterPro" id="IPR055231">
    <property type="entry name" value="2AA_helical"/>
</dbReference>
<keyword evidence="7" id="KW-0547">Nucleotide-binding</keyword>
<feature type="region of interest" description="Disordered" evidence="11">
    <location>
        <begin position="820"/>
        <end position="846"/>
    </location>
</feature>
<dbReference type="GO" id="GO:0034271">
    <property type="term" value="C:phosphatidylinositol 3-kinase complex, class III, type I"/>
    <property type="evidence" value="ECO:0007669"/>
    <property type="project" value="TreeGrafter"/>
</dbReference>
<dbReference type="InterPro" id="IPR000719">
    <property type="entry name" value="Prot_kinase_dom"/>
</dbReference>
<dbReference type="Gene3D" id="1.25.10.10">
    <property type="entry name" value="Leucine-rich Repeat Variant"/>
    <property type="match status" value="2"/>
</dbReference>
<dbReference type="SUPFAM" id="SSF56112">
    <property type="entry name" value="Protein kinase-like (PK-like)"/>
    <property type="match status" value="1"/>
</dbReference>
<dbReference type="Gene3D" id="2.130.10.10">
    <property type="entry name" value="YVTN repeat-like/Quinoprotein amine dehydrogenase"/>
    <property type="match status" value="2"/>
</dbReference>
<evidence type="ECO:0000256" key="4">
    <source>
        <dbReference type="ARBA" id="ARBA00022574"/>
    </source>
</evidence>
<dbReference type="EC" id="2.7.11.1" evidence="2"/>
<dbReference type="SUPFAM" id="SSF48371">
    <property type="entry name" value="ARM repeat"/>
    <property type="match status" value="1"/>
</dbReference>
<keyword evidence="5" id="KW-0808">Transferase</keyword>
<dbReference type="PROSITE" id="PS50294">
    <property type="entry name" value="WD_REPEATS_REGION"/>
    <property type="match status" value="1"/>
</dbReference>
<organism evidence="13 14">
    <name type="scientific">Steinernema hermaphroditum</name>
    <dbReference type="NCBI Taxonomy" id="289476"/>
    <lineage>
        <taxon>Eukaryota</taxon>
        <taxon>Metazoa</taxon>
        <taxon>Ecdysozoa</taxon>
        <taxon>Nematoda</taxon>
        <taxon>Chromadorea</taxon>
        <taxon>Rhabditida</taxon>
        <taxon>Tylenchina</taxon>
        <taxon>Panagrolaimomorpha</taxon>
        <taxon>Strongyloidoidea</taxon>
        <taxon>Steinernematidae</taxon>
        <taxon>Steinernema</taxon>
    </lineage>
</organism>
<keyword evidence="4 10" id="KW-0853">WD repeat</keyword>
<evidence type="ECO:0000256" key="2">
    <source>
        <dbReference type="ARBA" id="ARBA00012513"/>
    </source>
</evidence>
<feature type="domain" description="Protein kinase" evidence="12">
    <location>
        <begin position="26"/>
        <end position="311"/>
    </location>
</feature>
<evidence type="ECO:0000256" key="5">
    <source>
        <dbReference type="ARBA" id="ARBA00022679"/>
    </source>
</evidence>
<dbReference type="GO" id="GO:0071561">
    <property type="term" value="C:nucleus-vacuole junction"/>
    <property type="evidence" value="ECO:0007669"/>
    <property type="project" value="TreeGrafter"/>
</dbReference>
<feature type="region of interest" description="Disordered" evidence="11">
    <location>
        <begin position="877"/>
        <end position="925"/>
    </location>
</feature>
<dbReference type="Pfam" id="PF00069">
    <property type="entry name" value="Pkinase"/>
    <property type="match status" value="1"/>
</dbReference>
<evidence type="ECO:0000256" key="8">
    <source>
        <dbReference type="ARBA" id="ARBA00022777"/>
    </source>
</evidence>
<dbReference type="Proteomes" id="UP001175271">
    <property type="component" value="Unassembled WGS sequence"/>
</dbReference>
<reference evidence="13" key="1">
    <citation type="submission" date="2023-06" db="EMBL/GenBank/DDBJ databases">
        <title>Genomic analysis of the entomopathogenic nematode Steinernema hermaphroditum.</title>
        <authorList>
            <person name="Schwarz E.M."/>
            <person name="Heppert J.K."/>
            <person name="Baniya A."/>
            <person name="Schwartz H.T."/>
            <person name="Tan C.-H."/>
            <person name="Antoshechkin I."/>
            <person name="Sternberg P.W."/>
            <person name="Goodrich-Blair H."/>
            <person name="Dillman A.R."/>
        </authorList>
    </citation>
    <scope>NUCLEOTIDE SEQUENCE</scope>
    <source>
        <strain evidence="13">PS9179</strain>
        <tissue evidence="13">Whole animal</tissue>
    </source>
</reference>
<gene>
    <name evidence="13" type="ORF">QR680_001268</name>
</gene>
<sequence>MGNSLSTAIPTQILPVEAYIADVPELKFVMNLGSTRFMKVARADHFENGPMVLKVFVLCDQSFSIEPYREQILQLRIRLQSCANCCPFNRVYVANSQQCAILSRPYYKDTLYDRMSTRPFLIDSEKRWIAFQLLKALKQCFEAEVCHGDLKSQNVLISSSNWVQITDFASFKPAFLAMDNPSNFTFYFDTSRRRHCYLAPERFQTTSEVQKLPGEYSEFTEGLTHEMDVYSMACVIIELYTDGKCPFYFGDQLISYVLGDDASPVVTDYITTALQGVPEQLHPLLRVMLAKDPEGRRCWLEEFDKLNGPYFPSIFDKFVYGYFKSFRAKPPSLSNLATLADAEQPSSGKILRMEADETVSKVSSDFFTIWEQLNEVKDSHPDIVVLFVSLLTSEMRALRSFSAKLEAVRLLKKFAEISSAYIVTERIIPSLICSLFDPFVHVRCEAIYLLADMVESLKEAPKEGYRLFADYLFPKLKNAANDKSAYVRMALAHNLGRFAQCSLRFIRDLTSALTDVENVGDGTDCDIDTPAKAKHTLQQAIIEIFVALCTNGDNNVRLCLVSEPTTLQLCDFFAITDIETQLSHMISFINDKEDWRLRDAFFNSIWIPTCFVSRQRYEMKPLLEEGLNDAEEFVILRTIKCIHILCERGILDKWGLIPLLEPVLRFLAHPNKWLRLAVVSLLVAMDKNLTVADIRCKVVPKVKHHLKENLITFVRPRVIYECLKQPIPRVVWEITSDLNLLLDPVFKHLHSAQMLANLDGVRDALCHSNSARLNPSFQSKESQNVDAAVQKLRNLGLSDRDMDRKLLAFEDLFKRSMSLKRGTSTKRGASGRGQPGVVNLKRHTRTHRRKFDLEKGCAVVNQTESLHSTTVAANADWREMFGNDDDNRSSSSQRMERGSSAVERKSLAPSLPTNATARTPEHSNARWATSKTMLNSLLSHKRDIYVKCKRSAATFPSNRLDNDSDAFYNDAALTTNIGKTDVRQVAHIHEHMSSVTQLTSSADGLFFASASKDQSVRIWSAKQIQGDCSVAIRSEQTLNHGSRVNAVQFLYSRHNHIVTGGDDSRLTIFDLGQQQLVRTVPLDQKADGAISHMYGADALLYVLTHHGSLFCFDFRMPHAQAVAPRLMGSTMPRWRDRIPNKYGLISSFAVDPFKNHWMALTCTTRQILLWDIRFGLEVASWAHVIRPRHGMPDKKPCRLTKCWANSRPGCDSQLYTSSEFNGEVSLWNMSTQERTDVLWCHKNKPLQYSSDTNHQTTALAVCPVTHGIYTGDSFGALRFWDLSNTASCAYLSGPAKKSPHGEFLSDHRRAVYCNTYEEGVKVTYEDLLVSKNPDGKYDQTAVSPHVGEYHRDAITDVVCLAGDLFASSDRNGVIKVWKRFNENRWDKITAVIQSVRLASYFIDVLTERPR</sequence>
<dbReference type="GO" id="GO:0045324">
    <property type="term" value="P:late endosome to vacuole transport"/>
    <property type="evidence" value="ECO:0007669"/>
    <property type="project" value="InterPro"/>
</dbReference>
<evidence type="ECO:0000256" key="3">
    <source>
        <dbReference type="ARBA" id="ARBA00022527"/>
    </source>
</evidence>
<keyword evidence="6" id="KW-0677">Repeat</keyword>
<dbReference type="PANTHER" id="PTHR17583:SF0">
    <property type="entry name" value="PHOSPHOINOSITIDE 3-KINASE REGULATORY SUBUNIT 4"/>
    <property type="match status" value="1"/>
</dbReference>
<protein>
    <recommendedName>
        <fullName evidence="2">non-specific serine/threonine protein kinase</fullName>
        <ecNumber evidence="2">2.7.11.1</ecNumber>
    </recommendedName>
</protein>
<name>A0AA39H0C8_9BILA</name>
<dbReference type="Gene3D" id="1.10.510.10">
    <property type="entry name" value="Transferase(Phosphotransferase) domain 1"/>
    <property type="match status" value="1"/>
</dbReference>
<dbReference type="EMBL" id="JAUCMV010000005">
    <property type="protein sequence ID" value="KAK0395412.1"/>
    <property type="molecule type" value="Genomic_DNA"/>
</dbReference>
<dbReference type="SMART" id="SM00220">
    <property type="entry name" value="S_TKc"/>
    <property type="match status" value="1"/>
</dbReference>
<keyword evidence="14" id="KW-1185">Reference proteome</keyword>
<feature type="compositionally biased region" description="Basic and acidic residues" evidence="11">
    <location>
        <begin position="877"/>
        <end position="906"/>
    </location>
</feature>
<dbReference type="GO" id="GO:0034272">
    <property type="term" value="C:phosphatidylinositol 3-kinase complex, class III, type II"/>
    <property type="evidence" value="ECO:0007669"/>
    <property type="project" value="TreeGrafter"/>
</dbReference>
<dbReference type="PROSITE" id="PS50011">
    <property type="entry name" value="PROTEIN_KINASE_DOM"/>
    <property type="match status" value="1"/>
</dbReference>
<dbReference type="PROSITE" id="PS50082">
    <property type="entry name" value="WD_REPEATS_2"/>
    <property type="match status" value="1"/>
</dbReference>
<evidence type="ECO:0000256" key="10">
    <source>
        <dbReference type="PROSITE-ProRule" id="PRU00221"/>
    </source>
</evidence>
<dbReference type="InterPro" id="IPR016024">
    <property type="entry name" value="ARM-type_fold"/>
</dbReference>
<evidence type="ECO:0000256" key="7">
    <source>
        <dbReference type="ARBA" id="ARBA00022741"/>
    </source>
</evidence>
<evidence type="ECO:0000256" key="6">
    <source>
        <dbReference type="ARBA" id="ARBA00022737"/>
    </source>
</evidence>
<evidence type="ECO:0000259" key="12">
    <source>
        <dbReference type="PROSITE" id="PS50011"/>
    </source>
</evidence>
<dbReference type="InterPro" id="IPR015943">
    <property type="entry name" value="WD40/YVTN_repeat-like_dom_sf"/>
</dbReference>
<evidence type="ECO:0000313" key="14">
    <source>
        <dbReference type="Proteomes" id="UP001175271"/>
    </source>
</evidence>
<dbReference type="GO" id="GO:0005770">
    <property type="term" value="C:late endosome"/>
    <property type="evidence" value="ECO:0007669"/>
    <property type="project" value="TreeGrafter"/>
</dbReference>
<dbReference type="GO" id="GO:0005776">
    <property type="term" value="C:autophagosome"/>
    <property type="evidence" value="ECO:0007669"/>
    <property type="project" value="UniProtKB-SubCell"/>
</dbReference>
<dbReference type="GO" id="GO:0005524">
    <property type="term" value="F:ATP binding"/>
    <property type="evidence" value="ECO:0007669"/>
    <property type="project" value="UniProtKB-KW"/>
</dbReference>
<dbReference type="Pfam" id="PF22956">
    <property type="entry name" value="VPS15-like_hel"/>
    <property type="match status" value="1"/>
</dbReference>
<keyword evidence="3" id="KW-0723">Serine/threonine-protein kinase</keyword>
<evidence type="ECO:0000256" key="11">
    <source>
        <dbReference type="SAM" id="MobiDB-lite"/>
    </source>
</evidence>
<evidence type="ECO:0000313" key="13">
    <source>
        <dbReference type="EMBL" id="KAK0395412.1"/>
    </source>
</evidence>
<dbReference type="Pfam" id="PF00400">
    <property type="entry name" value="WD40"/>
    <property type="match status" value="1"/>
</dbReference>
<proteinExistence type="predicted"/>
<dbReference type="GO" id="GO:0004674">
    <property type="term" value="F:protein serine/threonine kinase activity"/>
    <property type="evidence" value="ECO:0007669"/>
    <property type="project" value="UniProtKB-KW"/>
</dbReference>
<evidence type="ECO:0000256" key="1">
    <source>
        <dbReference type="ARBA" id="ARBA00004419"/>
    </source>
</evidence>
<dbReference type="PROSITE" id="PS00108">
    <property type="entry name" value="PROTEIN_KINASE_ST"/>
    <property type="match status" value="1"/>
</dbReference>
<dbReference type="InterPro" id="IPR008271">
    <property type="entry name" value="Ser/Thr_kinase_AS"/>
</dbReference>
<dbReference type="InterPro" id="IPR011989">
    <property type="entry name" value="ARM-like"/>
</dbReference>
<comment type="caution">
    <text evidence="13">The sequence shown here is derived from an EMBL/GenBank/DDBJ whole genome shotgun (WGS) entry which is preliminary data.</text>
</comment>
<dbReference type="PANTHER" id="PTHR17583">
    <property type="entry name" value="PHOSPHOINOSITIDE 3-KINASE REGULATORY SUBUNIT 4"/>
    <property type="match status" value="1"/>
</dbReference>
<dbReference type="InterPro" id="IPR045162">
    <property type="entry name" value="Vps15-like"/>
</dbReference>
<dbReference type="SMART" id="SM00320">
    <property type="entry name" value="WD40"/>
    <property type="match status" value="5"/>
</dbReference>
<evidence type="ECO:0000256" key="9">
    <source>
        <dbReference type="ARBA" id="ARBA00022840"/>
    </source>
</evidence>
<dbReference type="InterPro" id="IPR011009">
    <property type="entry name" value="Kinase-like_dom_sf"/>
</dbReference>
<dbReference type="SUPFAM" id="SSF50978">
    <property type="entry name" value="WD40 repeat-like"/>
    <property type="match status" value="1"/>
</dbReference>
<dbReference type="GO" id="GO:0016236">
    <property type="term" value="P:macroautophagy"/>
    <property type="evidence" value="ECO:0007669"/>
    <property type="project" value="InterPro"/>
</dbReference>
<dbReference type="GO" id="GO:0006623">
    <property type="term" value="P:protein targeting to vacuole"/>
    <property type="evidence" value="ECO:0007669"/>
    <property type="project" value="TreeGrafter"/>
</dbReference>
<dbReference type="InterPro" id="IPR036322">
    <property type="entry name" value="WD40_repeat_dom_sf"/>
</dbReference>
<keyword evidence="9" id="KW-0067">ATP-binding</keyword>
<keyword evidence="8" id="KW-0418">Kinase</keyword>
<dbReference type="InterPro" id="IPR001680">
    <property type="entry name" value="WD40_rpt"/>
</dbReference>
<comment type="subcellular location">
    <subcellularLocation>
        <location evidence="1">Cytoplasmic vesicle</location>
        <location evidence="1">Autophagosome</location>
    </subcellularLocation>
</comment>
<accession>A0AA39H0C8</accession>
<feature type="repeat" description="WD" evidence="10">
    <location>
        <begin position="988"/>
        <end position="1020"/>
    </location>
</feature>